<evidence type="ECO:0000256" key="1">
    <source>
        <dbReference type="ARBA" id="ARBA00023015"/>
    </source>
</evidence>
<dbReference type="PANTHER" id="PTHR44688:SF16">
    <property type="entry name" value="DNA-BINDING TRANSCRIPTIONAL ACTIVATOR DEVR_DOSR"/>
    <property type="match status" value="1"/>
</dbReference>
<feature type="domain" description="HTH luxR-type" evidence="4">
    <location>
        <begin position="480"/>
        <end position="545"/>
    </location>
</feature>
<dbReference type="SMART" id="SM00421">
    <property type="entry name" value="HTH_LUXR"/>
    <property type="match status" value="1"/>
</dbReference>
<dbReference type="PROSITE" id="PS50043">
    <property type="entry name" value="HTH_LUXR_2"/>
    <property type="match status" value="1"/>
</dbReference>
<dbReference type="Gene3D" id="1.10.10.10">
    <property type="entry name" value="Winged helix-like DNA-binding domain superfamily/Winged helix DNA-binding domain"/>
    <property type="match status" value="1"/>
</dbReference>
<accession>A0A1H0S4K4</accession>
<reference evidence="6" key="1">
    <citation type="submission" date="2016-10" db="EMBL/GenBank/DDBJ databases">
        <authorList>
            <person name="Varghese N."/>
            <person name="Submissions S."/>
        </authorList>
    </citation>
    <scope>NUCLEOTIDE SEQUENCE [LARGE SCALE GENOMIC DNA]</scope>
    <source>
        <strain evidence="6">IBRC-M 10655</strain>
    </source>
</reference>
<gene>
    <name evidence="5" type="ORF">SAMN05192558_108259</name>
</gene>
<organism evidence="5 6">
    <name type="scientific">Actinokineospora alba</name>
    <dbReference type="NCBI Taxonomy" id="504798"/>
    <lineage>
        <taxon>Bacteria</taxon>
        <taxon>Bacillati</taxon>
        <taxon>Actinomycetota</taxon>
        <taxon>Actinomycetes</taxon>
        <taxon>Pseudonocardiales</taxon>
        <taxon>Pseudonocardiaceae</taxon>
        <taxon>Actinokineospora</taxon>
    </lineage>
</organism>
<keyword evidence="2" id="KW-0238">DNA-binding</keyword>
<dbReference type="Pfam" id="PF00196">
    <property type="entry name" value="GerE"/>
    <property type="match status" value="1"/>
</dbReference>
<dbReference type="GO" id="GO:0006355">
    <property type="term" value="P:regulation of DNA-templated transcription"/>
    <property type="evidence" value="ECO:0007669"/>
    <property type="project" value="InterPro"/>
</dbReference>
<name>A0A1H0S4K4_9PSEU</name>
<protein>
    <submittedName>
        <fullName evidence="5">Regulatory protein, luxR family</fullName>
    </submittedName>
</protein>
<dbReference type="OrthoDB" id="5476461at2"/>
<dbReference type="Proteomes" id="UP000199651">
    <property type="component" value="Unassembled WGS sequence"/>
</dbReference>
<dbReference type="InterPro" id="IPR011990">
    <property type="entry name" value="TPR-like_helical_dom_sf"/>
</dbReference>
<dbReference type="AlphaFoldDB" id="A0A1H0S4K4"/>
<proteinExistence type="predicted"/>
<dbReference type="InterPro" id="IPR016032">
    <property type="entry name" value="Sig_transdc_resp-reg_C-effctor"/>
</dbReference>
<keyword evidence="3" id="KW-0804">Transcription</keyword>
<dbReference type="STRING" id="504798.SAMN05421871_105270"/>
<evidence type="ECO:0000259" key="4">
    <source>
        <dbReference type="PROSITE" id="PS50043"/>
    </source>
</evidence>
<evidence type="ECO:0000313" key="6">
    <source>
        <dbReference type="Proteomes" id="UP000199651"/>
    </source>
</evidence>
<dbReference type="RefSeq" id="WP_091378920.1">
    <property type="nucleotide sequence ID" value="NZ_FNDV01000005.1"/>
</dbReference>
<evidence type="ECO:0000256" key="2">
    <source>
        <dbReference type="ARBA" id="ARBA00023125"/>
    </source>
</evidence>
<dbReference type="PANTHER" id="PTHR44688">
    <property type="entry name" value="DNA-BINDING TRANSCRIPTIONAL ACTIVATOR DEVR_DOSR"/>
    <property type="match status" value="1"/>
</dbReference>
<evidence type="ECO:0000256" key="3">
    <source>
        <dbReference type="ARBA" id="ARBA00023163"/>
    </source>
</evidence>
<dbReference type="SUPFAM" id="SSF48452">
    <property type="entry name" value="TPR-like"/>
    <property type="match status" value="1"/>
</dbReference>
<dbReference type="InterPro" id="IPR036388">
    <property type="entry name" value="WH-like_DNA-bd_sf"/>
</dbReference>
<dbReference type="SUPFAM" id="SSF46894">
    <property type="entry name" value="C-terminal effector domain of the bipartite response regulators"/>
    <property type="match status" value="1"/>
</dbReference>
<dbReference type="CDD" id="cd06170">
    <property type="entry name" value="LuxR_C_like"/>
    <property type="match status" value="1"/>
</dbReference>
<sequence>MAGADSAPSPAALVAAGESALSQGAWERARASFEAALAAETSPEGLDGLARALWWLDRPADAIEARVRAYALFRRAGDVARAVRIALWLAHEYSVVHGNEPAAEGWLARAEHLLADQGNAPERGYLDLAKAERCLDPALAAGHAATALTLARELADSDLELAALSRIGLAKITLGEVDEGLRHLDQAMAAATGEEAATFEAVARTCCSLVLACDIAGDDDRVREWGKVMEGYVHRHNELPLLNFCPTCAADLLSPDESEAELVHALADLADTGRRSRCVDPAVRLSQLRLAQGRIEEAEEALVGYGGSPTAVRADAAIRLARGEPAAAVALLDRQLSLISRSGLLAVPLLAQLVEAQLADGDAEGARTTAEELMGLAQAGTDRVTAIATVAAGRVALATAAPDSVDLLERGAELFGRLRMPYEEARARLELATALRSRNGVLAVVQARSALKGFERLGARHEADRAAAMLRDLGVRGRTGPKDLGLLTEREQEVLRLLARGLTNREIGARLFLSAKTVEHHVGAVLRKLGVKTRTEAAAALSRVEGGE</sequence>
<keyword evidence="1" id="KW-0805">Transcription regulation</keyword>
<dbReference type="PRINTS" id="PR00038">
    <property type="entry name" value="HTHLUXR"/>
</dbReference>
<keyword evidence="6" id="KW-1185">Reference proteome</keyword>
<dbReference type="EMBL" id="FNJB01000008">
    <property type="protein sequence ID" value="SDP36188.1"/>
    <property type="molecule type" value="Genomic_DNA"/>
</dbReference>
<dbReference type="PROSITE" id="PS00622">
    <property type="entry name" value="HTH_LUXR_1"/>
    <property type="match status" value="1"/>
</dbReference>
<evidence type="ECO:0000313" key="5">
    <source>
        <dbReference type="EMBL" id="SDP36188.1"/>
    </source>
</evidence>
<dbReference type="InterPro" id="IPR000792">
    <property type="entry name" value="Tscrpt_reg_LuxR_C"/>
</dbReference>
<dbReference type="Gene3D" id="1.25.40.10">
    <property type="entry name" value="Tetratricopeptide repeat domain"/>
    <property type="match status" value="1"/>
</dbReference>
<dbReference type="GO" id="GO:0003677">
    <property type="term" value="F:DNA binding"/>
    <property type="evidence" value="ECO:0007669"/>
    <property type="project" value="UniProtKB-KW"/>
</dbReference>